<feature type="compositionally biased region" description="Basic residues" evidence="1">
    <location>
        <begin position="106"/>
        <end position="118"/>
    </location>
</feature>
<sequence length="344" mass="37825">MEKDSPRKRPRENETPSQRAKREKAAERQRRKRERDRAATGIPSAPMPFPPPPVHDAYPHPPPQDPYLHQQPPSHQHQPPQTPHDSELSPDEQARRERVRAAARERQRKHRQLVKQRKMRELGLDMGNDVMGPGPGPGSIAEEIHYRVNADGQYQQVMSHELHQQLLAQQAPQGAEPPFPPGPAHGGQTFATTLLLSFSCAPLLKQHLLRTLNMTNDELASLEPVIAEAWDRWDQARRGMPYSHSHPDFPPGAPSNPPYTYPPGAAPPATAEDFRTRFQRAVIVPAPFHAEFPPDAGAEYAATNGAAGPSGTDPDGDASVQGDAIDPHLGGGQSGKDDGMKTDA</sequence>
<dbReference type="EMBL" id="JAWWNJ010000046">
    <property type="protein sequence ID" value="KAK7018543.1"/>
    <property type="molecule type" value="Genomic_DNA"/>
</dbReference>
<feature type="compositionally biased region" description="Basic and acidic residues" evidence="1">
    <location>
        <begin position="335"/>
        <end position="344"/>
    </location>
</feature>
<dbReference type="AlphaFoldDB" id="A0AAW0B026"/>
<evidence type="ECO:0000313" key="3">
    <source>
        <dbReference type="Proteomes" id="UP001362999"/>
    </source>
</evidence>
<feature type="compositionally biased region" description="Low complexity" evidence="1">
    <location>
        <begin position="296"/>
        <end position="307"/>
    </location>
</feature>
<comment type="caution">
    <text evidence="2">The sequence shown here is derived from an EMBL/GenBank/DDBJ whole genome shotgun (WGS) entry which is preliminary data.</text>
</comment>
<feature type="compositionally biased region" description="Basic and acidic residues" evidence="1">
    <location>
        <begin position="84"/>
        <end position="105"/>
    </location>
</feature>
<reference evidence="2 3" key="1">
    <citation type="journal article" date="2024" name="J Genomics">
        <title>Draft genome sequencing and assembly of Favolaschia claudopus CIRM-BRFM 2984 isolated from oak limbs.</title>
        <authorList>
            <person name="Navarro D."/>
            <person name="Drula E."/>
            <person name="Chaduli D."/>
            <person name="Cazenave R."/>
            <person name="Ahrendt S."/>
            <person name="Wang J."/>
            <person name="Lipzen A."/>
            <person name="Daum C."/>
            <person name="Barry K."/>
            <person name="Grigoriev I.V."/>
            <person name="Favel A."/>
            <person name="Rosso M.N."/>
            <person name="Martin F."/>
        </authorList>
    </citation>
    <scope>NUCLEOTIDE SEQUENCE [LARGE SCALE GENOMIC DNA]</scope>
    <source>
        <strain evidence="2 3">CIRM-BRFM 2984</strain>
    </source>
</reference>
<gene>
    <name evidence="2" type="ORF">R3P38DRAFT_3320229</name>
</gene>
<dbReference type="Proteomes" id="UP001362999">
    <property type="component" value="Unassembled WGS sequence"/>
</dbReference>
<name>A0AAW0B026_9AGAR</name>
<evidence type="ECO:0000256" key="1">
    <source>
        <dbReference type="SAM" id="MobiDB-lite"/>
    </source>
</evidence>
<proteinExistence type="predicted"/>
<feature type="compositionally biased region" description="Pro residues" evidence="1">
    <location>
        <begin position="45"/>
        <end position="65"/>
    </location>
</feature>
<feature type="compositionally biased region" description="Low complexity" evidence="1">
    <location>
        <begin position="69"/>
        <end position="79"/>
    </location>
</feature>
<feature type="region of interest" description="Disordered" evidence="1">
    <location>
        <begin position="1"/>
        <end position="118"/>
    </location>
</feature>
<evidence type="ECO:0008006" key="4">
    <source>
        <dbReference type="Google" id="ProtNLM"/>
    </source>
</evidence>
<organism evidence="2 3">
    <name type="scientific">Favolaschia claudopus</name>
    <dbReference type="NCBI Taxonomy" id="2862362"/>
    <lineage>
        <taxon>Eukaryota</taxon>
        <taxon>Fungi</taxon>
        <taxon>Dikarya</taxon>
        <taxon>Basidiomycota</taxon>
        <taxon>Agaricomycotina</taxon>
        <taxon>Agaricomycetes</taxon>
        <taxon>Agaricomycetidae</taxon>
        <taxon>Agaricales</taxon>
        <taxon>Marasmiineae</taxon>
        <taxon>Mycenaceae</taxon>
        <taxon>Favolaschia</taxon>
    </lineage>
</organism>
<evidence type="ECO:0000313" key="2">
    <source>
        <dbReference type="EMBL" id="KAK7018543.1"/>
    </source>
</evidence>
<feature type="compositionally biased region" description="Basic and acidic residues" evidence="1">
    <location>
        <begin position="1"/>
        <end position="14"/>
    </location>
</feature>
<protein>
    <recommendedName>
        <fullName evidence="4">BZIP domain-containing protein</fullName>
    </recommendedName>
</protein>
<accession>A0AAW0B026</accession>
<feature type="region of interest" description="Disordered" evidence="1">
    <location>
        <begin position="241"/>
        <end position="270"/>
    </location>
</feature>
<feature type="compositionally biased region" description="Pro residues" evidence="1">
    <location>
        <begin position="248"/>
        <end position="266"/>
    </location>
</feature>
<feature type="region of interest" description="Disordered" evidence="1">
    <location>
        <begin position="293"/>
        <end position="344"/>
    </location>
</feature>
<keyword evidence="3" id="KW-1185">Reference proteome</keyword>